<feature type="region of interest" description="Disordered" evidence="1">
    <location>
        <begin position="72"/>
        <end position="96"/>
    </location>
</feature>
<protein>
    <submittedName>
        <fullName evidence="2">Uncharacterized protein</fullName>
    </submittedName>
</protein>
<evidence type="ECO:0000313" key="2">
    <source>
        <dbReference type="EMBL" id="JAQ10448.1"/>
    </source>
</evidence>
<organism evidence="2">
    <name type="scientific">Lygus hesperus</name>
    <name type="common">Western plant bug</name>
    <dbReference type="NCBI Taxonomy" id="30085"/>
    <lineage>
        <taxon>Eukaryota</taxon>
        <taxon>Metazoa</taxon>
        <taxon>Ecdysozoa</taxon>
        <taxon>Arthropoda</taxon>
        <taxon>Hexapoda</taxon>
        <taxon>Insecta</taxon>
        <taxon>Pterygota</taxon>
        <taxon>Neoptera</taxon>
        <taxon>Paraneoptera</taxon>
        <taxon>Hemiptera</taxon>
        <taxon>Heteroptera</taxon>
        <taxon>Panheteroptera</taxon>
        <taxon>Cimicomorpha</taxon>
        <taxon>Miridae</taxon>
        <taxon>Mirini</taxon>
        <taxon>Lygus</taxon>
    </lineage>
</organism>
<accession>A0A146LRJ5</accession>
<sequence length="118" mass="12767">GVPDTTVEQGWLANGGGRTRRQETWSRMRSWSVNDCLPSVLSEPSRTKTIGHSHGRRLEGLDLAGVKVLHKKSAHAPHPRHVSARSVVSPLPECRRPSRLSLPAACYIRTGGTPAGSS</sequence>
<evidence type="ECO:0000256" key="1">
    <source>
        <dbReference type="SAM" id="MobiDB-lite"/>
    </source>
</evidence>
<reference evidence="2" key="1">
    <citation type="journal article" date="2016" name="Gigascience">
        <title>De novo construction of an expanded transcriptome assembly for the western tarnished plant bug, Lygus hesperus.</title>
        <authorList>
            <person name="Tassone E.E."/>
            <person name="Geib S.M."/>
            <person name="Hall B."/>
            <person name="Fabrick J.A."/>
            <person name="Brent C.S."/>
            <person name="Hull J.J."/>
        </authorList>
    </citation>
    <scope>NUCLEOTIDE SEQUENCE</scope>
</reference>
<name>A0A146LRJ5_LYGHE</name>
<proteinExistence type="predicted"/>
<gene>
    <name evidence="2" type="ORF">g.12181</name>
</gene>
<feature type="region of interest" description="Disordered" evidence="1">
    <location>
        <begin position="1"/>
        <end position="25"/>
    </location>
</feature>
<feature type="compositionally biased region" description="Basic residues" evidence="1">
    <location>
        <begin position="72"/>
        <end position="83"/>
    </location>
</feature>
<feature type="non-terminal residue" evidence="2">
    <location>
        <position position="118"/>
    </location>
</feature>
<dbReference type="EMBL" id="GDHC01008181">
    <property type="protein sequence ID" value="JAQ10448.1"/>
    <property type="molecule type" value="Transcribed_RNA"/>
</dbReference>
<feature type="non-terminal residue" evidence="2">
    <location>
        <position position="1"/>
    </location>
</feature>
<dbReference type="AlphaFoldDB" id="A0A146LRJ5"/>